<proteinExistence type="predicted"/>
<dbReference type="EMBL" id="JACHJP010000001">
    <property type="protein sequence ID" value="MBB4914594.1"/>
    <property type="molecule type" value="Genomic_DNA"/>
</dbReference>
<keyword evidence="2" id="KW-1185">Reference proteome</keyword>
<evidence type="ECO:0000313" key="2">
    <source>
        <dbReference type="Proteomes" id="UP000552644"/>
    </source>
</evidence>
<dbReference type="RefSeq" id="WP_281401274.1">
    <property type="nucleotide sequence ID" value="NZ_JACHJP010000001.1"/>
</dbReference>
<gene>
    <name evidence="1" type="ORF">FHS44_001666</name>
</gene>
<dbReference type="Proteomes" id="UP000552644">
    <property type="component" value="Unassembled WGS sequence"/>
</dbReference>
<organism evidence="1 2">
    <name type="scientific">Streptosporangium saharense</name>
    <dbReference type="NCBI Taxonomy" id="1706840"/>
    <lineage>
        <taxon>Bacteria</taxon>
        <taxon>Bacillati</taxon>
        <taxon>Actinomycetota</taxon>
        <taxon>Actinomycetes</taxon>
        <taxon>Streptosporangiales</taxon>
        <taxon>Streptosporangiaceae</taxon>
        <taxon>Streptosporangium</taxon>
    </lineage>
</organism>
<protein>
    <submittedName>
        <fullName evidence="1">Uncharacterized protein</fullName>
    </submittedName>
</protein>
<comment type="caution">
    <text evidence="1">The sequence shown here is derived from an EMBL/GenBank/DDBJ whole genome shotgun (WGS) entry which is preliminary data.</text>
</comment>
<dbReference type="AlphaFoldDB" id="A0A7W7VLN2"/>
<sequence>MGHAAITLTSVRRQGADALLAALRGPAGLFGEAGFGEAEGAG</sequence>
<accession>A0A7W7VLN2</accession>
<evidence type="ECO:0000313" key="1">
    <source>
        <dbReference type="EMBL" id="MBB4914594.1"/>
    </source>
</evidence>
<reference evidence="1 2" key="1">
    <citation type="submission" date="2020-08" db="EMBL/GenBank/DDBJ databases">
        <title>Genomic Encyclopedia of Type Strains, Phase III (KMG-III): the genomes of soil and plant-associated and newly described type strains.</title>
        <authorList>
            <person name="Whitman W."/>
        </authorList>
    </citation>
    <scope>NUCLEOTIDE SEQUENCE [LARGE SCALE GENOMIC DNA]</scope>
    <source>
        <strain evidence="1 2">CECT 8840</strain>
    </source>
</reference>
<name>A0A7W7VLN2_9ACTN</name>